<protein>
    <recommendedName>
        <fullName evidence="2">C2H2-type domain-containing protein</fullName>
    </recommendedName>
</protein>
<feature type="domain" description="C2H2-type" evidence="2">
    <location>
        <begin position="43"/>
        <end position="70"/>
    </location>
</feature>
<evidence type="ECO:0000313" key="4">
    <source>
        <dbReference type="Proteomes" id="UP000215335"/>
    </source>
</evidence>
<evidence type="ECO:0000256" key="1">
    <source>
        <dbReference type="PROSITE-ProRule" id="PRU00042"/>
    </source>
</evidence>
<dbReference type="SMART" id="SM00355">
    <property type="entry name" value="ZnF_C2H2"/>
    <property type="match status" value="2"/>
</dbReference>
<accession>A0A232FN31</accession>
<keyword evidence="4" id="KW-1185">Reference proteome</keyword>
<organism evidence="3 4">
    <name type="scientific">Trichomalopsis sarcophagae</name>
    <dbReference type="NCBI Taxonomy" id="543379"/>
    <lineage>
        <taxon>Eukaryota</taxon>
        <taxon>Metazoa</taxon>
        <taxon>Ecdysozoa</taxon>
        <taxon>Arthropoda</taxon>
        <taxon>Hexapoda</taxon>
        <taxon>Insecta</taxon>
        <taxon>Pterygota</taxon>
        <taxon>Neoptera</taxon>
        <taxon>Endopterygota</taxon>
        <taxon>Hymenoptera</taxon>
        <taxon>Apocrita</taxon>
        <taxon>Proctotrupomorpha</taxon>
        <taxon>Chalcidoidea</taxon>
        <taxon>Pteromalidae</taxon>
        <taxon>Pteromalinae</taxon>
        <taxon>Trichomalopsis</taxon>
    </lineage>
</organism>
<reference evidence="3 4" key="1">
    <citation type="journal article" date="2017" name="Curr. Biol.">
        <title>The Evolution of Venom by Co-option of Single-Copy Genes.</title>
        <authorList>
            <person name="Martinson E.O."/>
            <person name="Mrinalini"/>
            <person name="Kelkar Y.D."/>
            <person name="Chang C.H."/>
            <person name="Werren J.H."/>
        </authorList>
    </citation>
    <scope>NUCLEOTIDE SEQUENCE [LARGE SCALE GENOMIC DNA]</scope>
    <source>
        <strain evidence="3 4">Alberta</strain>
        <tissue evidence="3">Whole body</tissue>
    </source>
</reference>
<dbReference type="GO" id="GO:0008270">
    <property type="term" value="F:zinc ion binding"/>
    <property type="evidence" value="ECO:0007669"/>
    <property type="project" value="UniProtKB-KW"/>
</dbReference>
<dbReference type="InterPro" id="IPR036236">
    <property type="entry name" value="Znf_C2H2_sf"/>
</dbReference>
<dbReference type="Gene3D" id="3.30.160.60">
    <property type="entry name" value="Classic Zinc Finger"/>
    <property type="match status" value="1"/>
</dbReference>
<proteinExistence type="predicted"/>
<dbReference type="SUPFAM" id="SSF57667">
    <property type="entry name" value="beta-beta-alpha zinc fingers"/>
    <property type="match status" value="1"/>
</dbReference>
<dbReference type="Proteomes" id="UP000215335">
    <property type="component" value="Unassembled WGS sequence"/>
</dbReference>
<keyword evidence="1" id="KW-0862">Zinc</keyword>
<comment type="caution">
    <text evidence="3">The sequence shown here is derived from an EMBL/GenBank/DDBJ whole genome shotgun (WGS) entry which is preliminary data.</text>
</comment>
<dbReference type="PROSITE" id="PS50157">
    <property type="entry name" value="ZINC_FINGER_C2H2_2"/>
    <property type="match status" value="2"/>
</dbReference>
<evidence type="ECO:0000313" key="3">
    <source>
        <dbReference type="EMBL" id="OXU32141.1"/>
    </source>
</evidence>
<dbReference type="STRING" id="543379.A0A232FN31"/>
<name>A0A232FN31_9HYME</name>
<dbReference type="AlphaFoldDB" id="A0A232FN31"/>
<sequence>MYLSRYICCRDPVMLSFLSLQMQEEDTPKMKYRRSSHWRAKQHYCPKCQRGFTLKSNMNRHVKFECGFEPRYKCPYCCLRSKQTSQIYSHIRKKHPGHKVSVVNVENIE</sequence>
<keyword evidence="1" id="KW-0863">Zinc-finger</keyword>
<dbReference type="EMBL" id="NNAY01000005">
    <property type="protein sequence ID" value="OXU32141.1"/>
    <property type="molecule type" value="Genomic_DNA"/>
</dbReference>
<gene>
    <name evidence="3" type="ORF">TSAR_012270</name>
</gene>
<keyword evidence="1" id="KW-0479">Metal-binding</keyword>
<dbReference type="OrthoDB" id="10004641at2759"/>
<feature type="domain" description="C2H2-type" evidence="2">
    <location>
        <begin position="72"/>
        <end position="100"/>
    </location>
</feature>
<dbReference type="InterPro" id="IPR013087">
    <property type="entry name" value="Znf_C2H2_type"/>
</dbReference>
<evidence type="ECO:0000259" key="2">
    <source>
        <dbReference type="PROSITE" id="PS50157"/>
    </source>
</evidence>